<sequence>MVAYQPPGWPREVRPPGAPDWERTAGAWLLDVCPPDYRGYPLLRRHLLVLARFAVLHAEACQLGVERGLSGLRVELAEVVDGVVLERAVETLHHEQARLIGQRRAVGLVEDGLRGRRFVPRI</sequence>
<dbReference type="OrthoDB" id="4244911at2"/>
<reference evidence="1 2" key="1">
    <citation type="submission" date="2018-10" db="EMBL/GenBank/DDBJ databases">
        <title>Marmoricola sp. 4Q3S-7 whole genome shotgun sequence.</title>
        <authorList>
            <person name="Li F."/>
        </authorList>
    </citation>
    <scope>NUCLEOTIDE SEQUENCE [LARGE SCALE GENOMIC DNA]</scope>
    <source>
        <strain evidence="1 2">4Q3S-7</strain>
    </source>
</reference>
<accession>A0A3L8P2G7</accession>
<protein>
    <submittedName>
        <fullName evidence="1">Uncharacterized protein</fullName>
    </submittedName>
</protein>
<dbReference type="Proteomes" id="UP000281708">
    <property type="component" value="Unassembled WGS sequence"/>
</dbReference>
<organism evidence="1 2">
    <name type="scientific">Nocardioides mangrovicus</name>
    <dbReference type="NCBI Taxonomy" id="2478913"/>
    <lineage>
        <taxon>Bacteria</taxon>
        <taxon>Bacillati</taxon>
        <taxon>Actinomycetota</taxon>
        <taxon>Actinomycetes</taxon>
        <taxon>Propionibacteriales</taxon>
        <taxon>Nocardioidaceae</taxon>
        <taxon>Nocardioides</taxon>
    </lineage>
</organism>
<gene>
    <name evidence="1" type="ORF">D9V37_11940</name>
</gene>
<dbReference type="RefSeq" id="WP_121806353.1">
    <property type="nucleotide sequence ID" value="NZ_RDBE01000007.1"/>
</dbReference>
<name>A0A3L8P2G7_9ACTN</name>
<dbReference type="AlphaFoldDB" id="A0A3L8P2G7"/>
<dbReference type="EMBL" id="RDBE01000007">
    <property type="protein sequence ID" value="RLV49251.1"/>
    <property type="molecule type" value="Genomic_DNA"/>
</dbReference>
<evidence type="ECO:0000313" key="2">
    <source>
        <dbReference type="Proteomes" id="UP000281708"/>
    </source>
</evidence>
<evidence type="ECO:0000313" key="1">
    <source>
        <dbReference type="EMBL" id="RLV49251.1"/>
    </source>
</evidence>
<comment type="caution">
    <text evidence="1">The sequence shown here is derived from an EMBL/GenBank/DDBJ whole genome shotgun (WGS) entry which is preliminary data.</text>
</comment>
<proteinExistence type="predicted"/>
<keyword evidence="2" id="KW-1185">Reference proteome</keyword>